<dbReference type="RefSeq" id="WP_189517438.1">
    <property type="nucleotide sequence ID" value="NZ_BMXG01000033.1"/>
</dbReference>
<reference evidence="7" key="1">
    <citation type="journal article" date="2014" name="Int. J. Syst. Evol. Microbiol.">
        <title>Complete genome sequence of Corynebacterium casei LMG S-19264T (=DSM 44701T), isolated from a smear-ripened cheese.</title>
        <authorList>
            <consortium name="US DOE Joint Genome Institute (JGI-PGF)"/>
            <person name="Walter F."/>
            <person name="Albersmeier A."/>
            <person name="Kalinowski J."/>
            <person name="Ruckert C."/>
        </authorList>
    </citation>
    <scope>NUCLEOTIDE SEQUENCE</scope>
    <source>
        <strain evidence="7">KCTC 12870</strain>
    </source>
</reference>
<dbReference type="GO" id="GO:0016985">
    <property type="term" value="F:mannan endo-1,4-beta-mannosidase activity"/>
    <property type="evidence" value="ECO:0007669"/>
    <property type="project" value="InterPro"/>
</dbReference>
<protein>
    <recommendedName>
        <fullName evidence="6">GH26 domain-containing protein</fullName>
    </recommendedName>
</protein>
<comment type="similarity">
    <text evidence="1 4">Belongs to the glycosyl hydrolase 26 family.</text>
</comment>
<evidence type="ECO:0000313" key="8">
    <source>
        <dbReference type="Proteomes" id="UP000642829"/>
    </source>
</evidence>
<dbReference type="InterPro" id="IPR017853">
    <property type="entry name" value="GH"/>
</dbReference>
<organism evidence="7 8">
    <name type="scientific">Cerasicoccus arenae</name>
    <dbReference type="NCBI Taxonomy" id="424488"/>
    <lineage>
        <taxon>Bacteria</taxon>
        <taxon>Pseudomonadati</taxon>
        <taxon>Verrucomicrobiota</taxon>
        <taxon>Opitutia</taxon>
        <taxon>Puniceicoccales</taxon>
        <taxon>Cerasicoccaceae</taxon>
        <taxon>Cerasicoccus</taxon>
    </lineage>
</organism>
<keyword evidence="2 4" id="KW-0378">Hydrolase</keyword>
<dbReference type="GO" id="GO:0006080">
    <property type="term" value="P:substituted mannan metabolic process"/>
    <property type="evidence" value="ECO:0007669"/>
    <property type="project" value="InterPro"/>
</dbReference>
<dbReference type="PANTHER" id="PTHR40079">
    <property type="entry name" value="MANNAN ENDO-1,4-BETA-MANNOSIDASE E-RELATED"/>
    <property type="match status" value="1"/>
</dbReference>
<dbReference type="EMBL" id="BMXG01000033">
    <property type="protein sequence ID" value="GHC13434.1"/>
    <property type="molecule type" value="Genomic_DNA"/>
</dbReference>
<evidence type="ECO:0000256" key="4">
    <source>
        <dbReference type="PROSITE-ProRule" id="PRU01100"/>
    </source>
</evidence>
<dbReference type="SUPFAM" id="SSF51445">
    <property type="entry name" value="(Trans)glycosidases"/>
    <property type="match status" value="1"/>
</dbReference>
<sequence>MTKLKCFKAIALFFATLQLLSTHAADEPKVNDNSEPYIVTYRWGVSGAVKGLYDAYGDWIGCQSVWAEDFMPNEGWNKIEGEEWQLATWRDWNKKYPGRRLILSVPILPGGWDRNGPSIGPGVDTPVSLEEGGAGAYNEYFVKLAENLVAYGLGDTIVRPGWEFNGGWYAWRADNKELAPHFAAYFREIVKSMRSVPGAGGLKFLWNPAMEPWWPYDPALAWPGDDFVDYVGVDVYDQSWAKDTYPFPEGASPDEIERRQRKVWDEVKNNVHAYGLPYWVKFAKERNKPLTIPEWGVCARKDGHGGDDNPFFIRKMHEFISNPDNNVAFQCYFDVDAHDGAHQLCPDPTGKTETKFPKSSAAFLELFSKASE</sequence>
<feature type="active site" description="Proton donor" evidence="4">
    <location>
        <position position="163"/>
    </location>
</feature>
<keyword evidence="3 4" id="KW-0326">Glycosidase</keyword>
<dbReference type="PROSITE" id="PS51764">
    <property type="entry name" value="GH26"/>
    <property type="match status" value="1"/>
</dbReference>
<dbReference type="Pfam" id="PF02156">
    <property type="entry name" value="Glyco_hydro_26"/>
    <property type="match status" value="1"/>
</dbReference>
<feature type="domain" description="GH26" evidence="6">
    <location>
        <begin position="1"/>
        <end position="363"/>
    </location>
</feature>
<dbReference type="InterPro" id="IPR000805">
    <property type="entry name" value="Glyco_hydro_26"/>
</dbReference>
<dbReference type="AlphaFoldDB" id="A0A8J3DK56"/>
<dbReference type="Gene3D" id="3.20.20.80">
    <property type="entry name" value="Glycosidases"/>
    <property type="match status" value="1"/>
</dbReference>
<reference evidence="7" key="2">
    <citation type="submission" date="2020-09" db="EMBL/GenBank/DDBJ databases">
        <authorList>
            <person name="Sun Q."/>
            <person name="Kim S."/>
        </authorList>
    </citation>
    <scope>NUCLEOTIDE SEQUENCE</scope>
    <source>
        <strain evidence="7">KCTC 12870</strain>
    </source>
</reference>
<feature type="signal peptide" evidence="5">
    <location>
        <begin position="1"/>
        <end position="24"/>
    </location>
</feature>
<feature type="active site" description="Nucleophile" evidence="4">
    <location>
        <position position="294"/>
    </location>
</feature>
<evidence type="ECO:0000256" key="3">
    <source>
        <dbReference type="ARBA" id="ARBA00023295"/>
    </source>
</evidence>
<feature type="chain" id="PRO_5035208668" description="GH26 domain-containing protein" evidence="5">
    <location>
        <begin position="25"/>
        <end position="372"/>
    </location>
</feature>
<accession>A0A8J3DK56</accession>
<name>A0A8J3DK56_9BACT</name>
<gene>
    <name evidence="7" type="ORF">GCM10007047_33510</name>
</gene>
<evidence type="ECO:0000256" key="5">
    <source>
        <dbReference type="SAM" id="SignalP"/>
    </source>
</evidence>
<proteinExistence type="inferred from homology"/>
<keyword evidence="8" id="KW-1185">Reference proteome</keyword>
<evidence type="ECO:0000259" key="6">
    <source>
        <dbReference type="PROSITE" id="PS51764"/>
    </source>
</evidence>
<evidence type="ECO:0000256" key="2">
    <source>
        <dbReference type="ARBA" id="ARBA00022801"/>
    </source>
</evidence>
<evidence type="ECO:0000313" key="7">
    <source>
        <dbReference type="EMBL" id="GHC13434.1"/>
    </source>
</evidence>
<dbReference type="PRINTS" id="PR00739">
    <property type="entry name" value="GLHYDRLASE26"/>
</dbReference>
<keyword evidence="5" id="KW-0732">Signal</keyword>
<evidence type="ECO:0000256" key="1">
    <source>
        <dbReference type="ARBA" id="ARBA00007754"/>
    </source>
</evidence>
<dbReference type="InterPro" id="IPR022790">
    <property type="entry name" value="GH26_dom"/>
</dbReference>
<dbReference type="Proteomes" id="UP000642829">
    <property type="component" value="Unassembled WGS sequence"/>
</dbReference>
<dbReference type="PANTHER" id="PTHR40079:SF4">
    <property type="entry name" value="GH26 DOMAIN-CONTAINING PROTEIN-RELATED"/>
    <property type="match status" value="1"/>
</dbReference>
<comment type="caution">
    <text evidence="7">The sequence shown here is derived from an EMBL/GenBank/DDBJ whole genome shotgun (WGS) entry which is preliminary data.</text>
</comment>